<name>A0A518BI79_9BACT</name>
<dbReference type="GO" id="GO:0017038">
    <property type="term" value="P:protein import"/>
    <property type="evidence" value="ECO:0007669"/>
    <property type="project" value="TreeGrafter"/>
</dbReference>
<feature type="transmembrane region" description="Helical" evidence="7">
    <location>
        <begin position="152"/>
        <end position="175"/>
    </location>
</feature>
<dbReference type="Pfam" id="PF01618">
    <property type="entry name" value="MotA_ExbB"/>
    <property type="match status" value="1"/>
</dbReference>
<comment type="subcellular location">
    <subcellularLocation>
        <location evidence="1">Cell membrane</location>
        <topology evidence="1">Multi-pass membrane protein</topology>
    </subcellularLocation>
    <subcellularLocation>
        <location evidence="6">Membrane</location>
        <topology evidence="6">Multi-pass membrane protein</topology>
    </subcellularLocation>
</comment>
<feature type="transmembrane region" description="Helical" evidence="7">
    <location>
        <begin position="195"/>
        <end position="219"/>
    </location>
</feature>
<comment type="similarity">
    <text evidence="6">Belongs to the exbB/tolQ family.</text>
</comment>
<organism evidence="10 11">
    <name type="scientific">Engelhardtia mirabilis</name>
    <dbReference type="NCBI Taxonomy" id="2528011"/>
    <lineage>
        <taxon>Bacteria</taxon>
        <taxon>Pseudomonadati</taxon>
        <taxon>Planctomycetota</taxon>
        <taxon>Planctomycetia</taxon>
        <taxon>Planctomycetia incertae sedis</taxon>
        <taxon>Engelhardtia</taxon>
    </lineage>
</organism>
<proteinExistence type="inferred from homology"/>
<dbReference type="KEGG" id="pbap:Pla133_17410"/>
<dbReference type="Proteomes" id="UP000316921">
    <property type="component" value="Chromosome"/>
</dbReference>
<dbReference type="InterPro" id="IPR002898">
    <property type="entry name" value="MotA_ExbB_proton_chnl"/>
</dbReference>
<feature type="signal peptide" evidence="8">
    <location>
        <begin position="1"/>
        <end position="31"/>
    </location>
</feature>
<evidence type="ECO:0000256" key="4">
    <source>
        <dbReference type="ARBA" id="ARBA00022989"/>
    </source>
</evidence>
<evidence type="ECO:0000256" key="3">
    <source>
        <dbReference type="ARBA" id="ARBA00022692"/>
    </source>
</evidence>
<evidence type="ECO:0000256" key="7">
    <source>
        <dbReference type="SAM" id="Phobius"/>
    </source>
</evidence>
<keyword evidence="2" id="KW-1003">Cell membrane</keyword>
<reference evidence="10 11" key="1">
    <citation type="submission" date="2019-02" db="EMBL/GenBank/DDBJ databases">
        <title>Deep-cultivation of Planctomycetes and their phenomic and genomic characterization uncovers novel biology.</title>
        <authorList>
            <person name="Wiegand S."/>
            <person name="Jogler M."/>
            <person name="Boedeker C."/>
            <person name="Pinto D."/>
            <person name="Vollmers J."/>
            <person name="Rivas-Marin E."/>
            <person name="Kohn T."/>
            <person name="Peeters S.H."/>
            <person name="Heuer A."/>
            <person name="Rast P."/>
            <person name="Oberbeckmann S."/>
            <person name="Bunk B."/>
            <person name="Jeske O."/>
            <person name="Meyerdierks A."/>
            <person name="Storesund J.E."/>
            <person name="Kallscheuer N."/>
            <person name="Luecker S."/>
            <person name="Lage O.M."/>
            <person name="Pohl T."/>
            <person name="Merkel B.J."/>
            <person name="Hornburger P."/>
            <person name="Mueller R.-W."/>
            <person name="Bruemmer F."/>
            <person name="Labrenz M."/>
            <person name="Spormann A.M."/>
            <person name="Op den Camp H."/>
            <person name="Overmann J."/>
            <person name="Amann R."/>
            <person name="Jetten M.S.M."/>
            <person name="Mascher T."/>
            <person name="Medema M.H."/>
            <person name="Devos D.P."/>
            <person name="Kaster A.-K."/>
            <person name="Ovreas L."/>
            <person name="Rohde M."/>
            <person name="Galperin M.Y."/>
            <person name="Jogler C."/>
        </authorList>
    </citation>
    <scope>NUCLEOTIDE SEQUENCE [LARGE SCALE GENOMIC DNA]</scope>
    <source>
        <strain evidence="10 11">Pla133</strain>
    </source>
</reference>
<evidence type="ECO:0000313" key="10">
    <source>
        <dbReference type="EMBL" id="QDU66665.1"/>
    </source>
</evidence>
<dbReference type="PANTHER" id="PTHR30625">
    <property type="entry name" value="PROTEIN TOLQ"/>
    <property type="match status" value="1"/>
</dbReference>
<feature type="chain" id="PRO_5022013432" evidence="8">
    <location>
        <begin position="32"/>
        <end position="246"/>
    </location>
</feature>
<evidence type="ECO:0000256" key="2">
    <source>
        <dbReference type="ARBA" id="ARBA00022475"/>
    </source>
</evidence>
<evidence type="ECO:0000256" key="5">
    <source>
        <dbReference type="ARBA" id="ARBA00023136"/>
    </source>
</evidence>
<protein>
    <submittedName>
        <fullName evidence="10">Biopolymer transport protein ExbB</fullName>
    </submittedName>
</protein>
<feature type="transmembrane region" description="Helical" evidence="7">
    <location>
        <begin position="55"/>
        <end position="74"/>
    </location>
</feature>
<gene>
    <name evidence="10" type="primary">exbB_4</name>
    <name evidence="10" type="ORF">Pla133_17410</name>
</gene>
<dbReference type="InterPro" id="IPR050790">
    <property type="entry name" value="ExbB/TolQ_transport"/>
</dbReference>
<keyword evidence="5 7" id="KW-0472">Membrane</keyword>
<accession>A0A518BI79</accession>
<evidence type="ECO:0000259" key="9">
    <source>
        <dbReference type="Pfam" id="PF01618"/>
    </source>
</evidence>
<evidence type="ECO:0000256" key="6">
    <source>
        <dbReference type="RuleBase" id="RU004057"/>
    </source>
</evidence>
<keyword evidence="6" id="KW-0653">Protein transport</keyword>
<keyword evidence="8" id="KW-0732">Signal</keyword>
<dbReference type="GO" id="GO:0005886">
    <property type="term" value="C:plasma membrane"/>
    <property type="evidence" value="ECO:0007669"/>
    <property type="project" value="UniProtKB-SubCell"/>
</dbReference>
<keyword evidence="3 7" id="KW-0812">Transmembrane</keyword>
<keyword evidence="6" id="KW-0813">Transport</keyword>
<evidence type="ECO:0000313" key="11">
    <source>
        <dbReference type="Proteomes" id="UP000316921"/>
    </source>
</evidence>
<evidence type="ECO:0000256" key="1">
    <source>
        <dbReference type="ARBA" id="ARBA00004651"/>
    </source>
</evidence>
<feature type="domain" description="MotA/TolQ/ExbB proton channel" evidence="9">
    <location>
        <begin position="115"/>
        <end position="223"/>
    </location>
</feature>
<dbReference type="RefSeq" id="WP_145064482.1">
    <property type="nucleotide sequence ID" value="NZ_CP036287.1"/>
</dbReference>
<dbReference type="PANTHER" id="PTHR30625:SF17">
    <property type="entry name" value="TOLQ-RELATED"/>
    <property type="match status" value="1"/>
</dbReference>
<keyword evidence="4 7" id="KW-1133">Transmembrane helix</keyword>
<dbReference type="EMBL" id="CP036287">
    <property type="protein sequence ID" value="QDU66665.1"/>
    <property type="molecule type" value="Genomic_DNA"/>
</dbReference>
<evidence type="ECO:0000256" key="8">
    <source>
        <dbReference type="SAM" id="SignalP"/>
    </source>
</evidence>
<sequence precursor="true">MMLRTPQVVRTAVRSLPVLAAIALTASPVLAQDTESAPEPGLSVGGLIADSGIFGWILIGLSILALALIIEAFVSLKRDKLAPPELIDEIQALFDEEQFQEAMELCETEQAFFTRICGAGISKIGHDFAVIEKTIEEMGDEESIRLHQKIGWLALISNVAPMLGLLGTVFGMVLAFKTIASSNGQASPAELADGISQALLTTMFGLVVAIPTTAAFAYLRNTLIKSVIEVGAIVEDLFERFRPSQG</sequence>
<keyword evidence="11" id="KW-1185">Reference proteome</keyword>
<dbReference type="AlphaFoldDB" id="A0A518BI79"/>